<dbReference type="GO" id="GO:0016765">
    <property type="term" value="F:transferase activity, transferring alkyl or aryl (other than methyl) groups"/>
    <property type="evidence" value="ECO:0007669"/>
    <property type="project" value="InterPro"/>
</dbReference>
<accession>C5K980</accession>
<dbReference type="SUPFAM" id="SSF55205">
    <property type="entry name" value="EPT/RTPC-like"/>
    <property type="match status" value="1"/>
</dbReference>
<organism evidence="4">
    <name type="scientific">Perkinsus marinus (strain ATCC 50983 / TXsc)</name>
    <dbReference type="NCBI Taxonomy" id="423536"/>
    <lineage>
        <taxon>Eukaryota</taxon>
        <taxon>Sar</taxon>
        <taxon>Alveolata</taxon>
        <taxon>Perkinsozoa</taxon>
        <taxon>Perkinsea</taxon>
        <taxon>Perkinsida</taxon>
        <taxon>Perkinsidae</taxon>
        <taxon>Perkinsus</taxon>
    </lineage>
</organism>
<dbReference type="InterPro" id="IPR036968">
    <property type="entry name" value="Enolpyruvate_Tfrase_sf"/>
</dbReference>
<dbReference type="InterPro" id="IPR013792">
    <property type="entry name" value="RNA3'P_cycl/enolpyr_Trfase_a/b"/>
</dbReference>
<feature type="non-terminal residue" evidence="3">
    <location>
        <position position="53"/>
    </location>
</feature>
<evidence type="ECO:0000313" key="3">
    <source>
        <dbReference type="EMBL" id="EER18962.1"/>
    </source>
</evidence>
<dbReference type="RefSeq" id="XP_002787166.1">
    <property type="nucleotide sequence ID" value="XM_002787120.1"/>
</dbReference>
<dbReference type="Gene3D" id="3.65.10.10">
    <property type="entry name" value="Enolpyruvate transferase domain"/>
    <property type="match status" value="1"/>
</dbReference>
<dbReference type="OrthoDB" id="197068at2759"/>
<dbReference type="InParanoid" id="C5K980"/>
<feature type="domain" description="Enolpyruvate transferase" evidence="2">
    <location>
        <begin position="12"/>
        <end position="52"/>
    </location>
</feature>
<gene>
    <name evidence="3" type="ORF">Pmar_PMAR017965</name>
</gene>
<keyword evidence="4" id="KW-1185">Reference proteome</keyword>
<reference evidence="3 4" key="1">
    <citation type="submission" date="2008-07" db="EMBL/GenBank/DDBJ databases">
        <authorList>
            <person name="El-Sayed N."/>
            <person name="Caler E."/>
            <person name="Inman J."/>
            <person name="Amedeo P."/>
            <person name="Hass B."/>
            <person name="Wortman J."/>
        </authorList>
    </citation>
    <scope>NUCLEOTIDE SEQUENCE [LARGE SCALE GENOMIC DNA]</scope>
    <source>
        <strain evidence="4">ATCC 50983 / TXsc</strain>
    </source>
</reference>
<dbReference type="Pfam" id="PF00275">
    <property type="entry name" value="EPSP_synthase"/>
    <property type="match status" value="1"/>
</dbReference>
<proteinExistence type="predicted"/>
<name>C5K980_PERM5</name>
<protein>
    <recommendedName>
        <fullName evidence="2">Enolpyruvate transferase domain-containing protein</fullName>
    </recommendedName>
</protein>
<dbReference type="AlphaFoldDB" id="C5K980"/>
<dbReference type="EMBL" id="GG671401">
    <property type="protein sequence ID" value="EER18962.1"/>
    <property type="molecule type" value="Genomic_DNA"/>
</dbReference>
<evidence type="ECO:0000256" key="1">
    <source>
        <dbReference type="ARBA" id="ARBA00022679"/>
    </source>
</evidence>
<dbReference type="InterPro" id="IPR001986">
    <property type="entry name" value="Enolpyruvate_Tfrase_dom"/>
</dbReference>
<evidence type="ECO:0000259" key="2">
    <source>
        <dbReference type="Pfam" id="PF00275"/>
    </source>
</evidence>
<dbReference type="GeneID" id="9049451"/>
<sequence>MPSGRCFHSKVAEERPDGLVIHGGSPVVDGLQSVTTDSHDDHRVAMAIAVLAT</sequence>
<dbReference type="Proteomes" id="UP000007800">
    <property type="component" value="Unassembled WGS sequence"/>
</dbReference>
<keyword evidence="1" id="KW-0808">Transferase</keyword>
<evidence type="ECO:0000313" key="4">
    <source>
        <dbReference type="Proteomes" id="UP000007800"/>
    </source>
</evidence>